<dbReference type="EMBL" id="CP043026">
    <property type="protein sequence ID" value="QEH62060.1"/>
    <property type="molecule type" value="Genomic_DNA"/>
</dbReference>
<dbReference type="Pfam" id="PF00664">
    <property type="entry name" value="ABC_membrane"/>
    <property type="match status" value="1"/>
</dbReference>
<dbReference type="GO" id="GO:0005524">
    <property type="term" value="F:ATP binding"/>
    <property type="evidence" value="ECO:0007669"/>
    <property type="project" value="UniProtKB-KW"/>
</dbReference>
<feature type="transmembrane region" description="Helical" evidence="10">
    <location>
        <begin position="394"/>
        <end position="412"/>
    </location>
</feature>
<organism evidence="14 15">
    <name type="scientific">Spiroplasma chinense</name>
    <dbReference type="NCBI Taxonomy" id="216932"/>
    <lineage>
        <taxon>Bacteria</taxon>
        <taxon>Bacillati</taxon>
        <taxon>Mycoplasmatota</taxon>
        <taxon>Mollicutes</taxon>
        <taxon>Entomoplasmatales</taxon>
        <taxon>Spiroplasmataceae</taxon>
        <taxon>Spiroplasma</taxon>
    </lineage>
</organism>
<dbReference type="KEGG" id="schi:SCHIN_v1c08650"/>
<evidence type="ECO:0000256" key="7">
    <source>
        <dbReference type="ARBA" id="ARBA00022840"/>
    </source>
</evidence>
<comment type="similarity">
    <text evidence="2">Belongs to the ABC transporter superfamily. ABCC family. Conjugate transporter (TC 3.A.1.208) subfamily.</text>
</comment>
<evidence type="ECO:0000259" key="12">
    <source>
        <dbReference type="PROSITE" id="PS50929"/>
    </source>
</evidence>
<gene>
    <name evidence="14" type="primary">blpA</name>
    <name evidence="14" type="ORF">SCHIN_v1c08650</name>
</gene>
<dbReference type="SMART" id="SM00382">
    <property type="entry name" value="AAA"/>
    <property type="match status" value="1"/>
</dbReference>
<evidence type="ECO:0000256" key="9">
    <source>
        <dbReference type="ARBA" id="ARBA00023136"/>
    </source>
</evidence>
<dbReference type="GO" id="GO:0140359">
    <property type="term" value="F:ABC-type transporter activity"/>
    <property type="evidence" value="ECO:0007669"/>
    <property type="project" value="InterPro"/>
</dbReference>
<keyword evidence="4 10" id="KW-0812">Transmembrane</keyword>
<keyword evidence="6" id="KW-0788">Thiol protease</keyword>
<dbReference type="RefSeq" id="WP_166508431.1">
    <property type="nucleotide sequence ID" value="NZ_CP043026.1"/>
</dbReference>
<dbReference type="Proteomes" id="UP000323144">
    <property type="component" value="Chromosome"/>
</dbReference>
<feature type="transmembrane region" description="Helical" evidence="10">
    <location>
        <begin position="271"/>
        <end position="293"/>
    </location>
</feature>
<protein>
    <submittedName>
        <fullName evidence="14">ATP-binding cassette, subfamily C, bacteriocin exporter</fullName>
    </submittedName>
</protein>
<evidence type="ECO:0000256" key="4">
    <source>
        <dbReference type="ARBA" id="ARBA00022692"/>
    </source>
</evidence>
<evidence type="ECO:0000256" key="2">
    <source>
        <dbReference type="ARBA" id="ARBA00009726"/>
    </source>
</evidence>
<dbReference type="PROSITE" id="PS50990">
    <property type="entry name" value="PEPTIDASE_C39"/>
    <property type="match status" value="1"/>
</dbReference>
<keyword evidence="3" id="KW-0813">Transport</keyword>
<name>A0A5B9Y524_9MOLU</name>
<dbReference type="InterPro" id="IPR011527">
    <property type="entry name" value="ABC1_TM_dom"/>
</dbReference>
<dbReference type="GO" id="GO:0016887">
    <property type="term" value="F:ATP hydrolysis activity"/>
    <property type="evidence" value="ECO:0007669"/>
    <property type="project" value="InterPro"/>
</dbReference>
<evidence type="ECO:0000259" key="13">
    <source>
        <dbReference type="PROSITE" id="PS50990"/>
    </source>
</evidence>
<keyword evidence="15" id="KW-1185">Reference proteome</keyword>
<dbReference type="Pfam" id="PF03412">
    <property type="entry name" value="Peptidase_C39"/>
    <property type="match status" value="1"/>
</dbReference>
<sequence>MEYKFLKQKRINDCGVATSAMLINSLHNKNLTIEEIKFENAIADSELSFYNIEVLLEKYNIEFKTYQATHQEFLDFEFNTPLIASVMNDENLQHYVVIYKKTKKAFLVADPSKNDMKWIDKNEFIKKFNGYFGIAVKFKKYQFKTNSFMKWWYFLQDQVVLISIFFVVSFLCNIIILVSNTFIKVYSKNLMIVDKSNLQYIFLAFILIFIVQIFISSIIEKLIFNIRSSIAKKMFEMFSEKLISIEYEKYSALKKEEWSKKIMHIGSLSQFIVNSTLLVPSQFLLFVMSLVMLTFISNVILLLVILENILTIFFSYISYTFIKEKQVKKLSDSIKFSVIFRELLDGNFEIRTKNLEKVFNVKVANGFNDNFENENQINNIQSINEVIVKVLSRLFYLLIFYLSANFILAKKFDFNELLFYISISMYISSFSQTIFSLILNRQEIKLSMNELEFILDEKKLNKEEIVKVEKIKSIQIKNLYKYKNENRVVSDINFEFKKNTFIYGKSGSGKTSLLQLLTGYVNEYEGSIKINEIDFKKVDKRDYREKVLFIGQYDYLFNGTVWSNIQQFKNTIDLELFKKLRFFEVLASNNIEVEKEIIDNGTNLSKGQRQIINFMSAFFTQKDIYLIDEPLSNVDRATAYYLIDQFIQLKKNSIILMSDHNSHYQQFFEDKLEVLNEKC</sequence>
<dbReference type="InterPro" id="IPR005074">
    <property type="entry name" value="Peptidase_C39"/>
</dbReference>
<dbReference type="InterPro" id="IPR003439">
    <property type="entry name" value="ABC_transporter-like_ATP-bd"/>
</dbReference>
<dbReference type="GO" id="GO:0006508">
    <property type="term" value="P:proteolysis"/>
    <property type="evidence" value="ECO:0007669"/>
    <property type="project" value="InterPro"/>
</dbReference>
<dbReference type="PROSITE" id="PS50929">
    <property type="entry name" value="ABC_TM1F"/>
    <property type="match status" value="1"/>
</dbReference>
<dbReference type="InterPro" id="IPR003593">
    <property type="entry name" value="AAA+_ATPase"/>
</dbReference>
<evidence type="ECO:0000256" key="5">
    <source>
        <dbReference type="ARBA" id="ARBA00022741"/>
    </source>
</evidence>
<evidence type="ECO:0000313" key="15">
    <source>
        <dbReference type="Proteomes" id="UP000323144"/>
    </source>
</evidence>
<dbReference type="GO" id="GO:0005886">
    <property type="term" value="C:plasma membrane"/>
    <property type="evidence" value="ECO:0007669"/>
    <property type="project" value="UniProtKB-SubCell"/>
</dbReference>
<dbReference type="Pfam" id="PF00005">
    <property type="entry name" value="ABC_tran"/>
    <property type="match status" value="1"/>
</dbReference>
<dbReference type="Gene3D" id="3.90.70.10">
    <property type="entry name" value="Cysteine proteinases"/>
    <property type="match status" value="1"/>
</dbReference>
<reference evidence="14 15" key="1">
    <citation type="submission" date="2019-08" db="EMBL/GenBank/DDBJ databases">
        <title>Complete genome sequence of Spiroplasma chinense CCH (DSM 19755).</title>
        <authorList>
            <person name="Shen H.-Y."/>
            <person name="Lin Y.-C."/>
            <person name="Chou L."/>
            <person name="Kuo C.-H."/>
        </authorList>
    </citation>
    <scope>NUCLEOTIDE SEQUENCE [LARGE SCALE GENOMIC DNA]</scope>
    <source>
        <strain evidence="14 15">CCH</strain>
    </source>
</reference>
<dbReference type="GO" id="GO:0008234">
    <property type="term" value="F:cysteine-type peptidase activity"/>
    <property type="evidence" value="ECO:0007669"/>
    <property type="project" value="UniProtKB-KW"/>
</dbReference>
<dbReference type="PANTHER" id="PTHR24223:SF456">
    <property type="entry name" value="MULTIDRUG RESISTANCE-ASSOCIATED PROTEIN LETHAL(2)03659"/>
    <property type="match status" value="1"/>
</dbReference>
<evidence type="ECO:0000256" key="1">
    <source>
        <dbReference type="ARBA" id="ARBA00004651"/>
    </source>
</evidence>
<feature type="domain" description="Peptidase C39" evidence="13">
    <location>
        <begin position="8"/>
        <end position="135"/>
    </location>
</feature>
<dbReference type="Gene3D" id="1.20.1560.10">
    <property type="entry name" value="ABC transporter type 1, transmembrane domain"/>
    <property type="match status" value="1"/>
</dbReference>
<keyword evidence="7 14" id="KW-0067">ATP-binding</keyword>
<evidence type="ECO:0000313" key="14">
    <source>
        <dbReference type="EMBL" id="QEH62060.1"/>
    </source>
</evidence>
<evidence type="ECO:0000256" key="8">
    <source>
        <dbReference type="ARBA" id="ARBA00022989"/>
    </source>
</evidence>
<keyword evidence="5" id="KW-0547">Nucleotide-binding</keyword>
<feature type="domain" description="ABC transmembrane type-1" evidence="12">
    <location>
        <begin position="164"/>
        <end position="443"/>
    </location>
</feature>
<dbReference type="AlphaFoldDB" id="A0A5B9Y524"/>
<comment type="subcellular location">
    <subcellularLocation>
        <location evidence="1">Cell membrane</location>
        <topology evidence="1">Multi-pass membrane protein</topology>
    </subcellularLocation>
</comment>
<dbReference type="InterPro" id="IPR050173">
    <property type="entry name" value="ABC_transporter_C-like"/>
</dbReference>
<evidence type="ECO:0000256" key="3">
    <source>
        <dbReference type="ARBA" id="ARBA00022448"/>
    </source>
</evidence>
<dbReference type="SUPFAM" id="SSF52540">
    <property type="entry name" value="P-loop containing nucleoside triphosphate hydrolases"/>
    <property type="match status" value="1"/>
</dbReference>
<feature type="transmembrane region" description="Helical" evidence="10">
    <location>
        <begin position="418"/>
        <end position="439"/>
    </location>
</feature>
<keyword evidence="6" id="KW-0378">Hydrolase</keyword>
<accession>A0A5B9Y524</accession>
<dbReference type="SUPFAM" id="SSF90123">
    <property type="entry name" value="ABC transporter transmembrane region"/>
    <property type="match status" value="1"/>
</dbReference>
<proteinExistence type="inferred from homology"/>
<feature type="transmembrane region" description="Helical" evidence="10">
    <location>
        <begin position="299"/>
        <end position="322"/>
    </location>
</feature>
<dbReference type="Gene3D" id="3.40.50.300">
    <property type="entry name" value="P-loop containing nucleotide triphosphate hydrolases"/>
    <property type="match status" value="1"/>
</dbReference>
<dbReference type="PANTHER" id="PTHR24223">
    <property type="entry name" value="ATP-BINDING CASSETTE SUB-FAMILY C"/>
    <property type="match status" value="1"/>
</dbReference>
<dbReference type="InterPro" id="IPR036640">
    <property type="entry name" value="ABC1_TM_sf"/>
</dbReference>
<evidence type="ECO:0000259" key="11">
    <source>
        <dbReference type="PROSITE" id="PS50893"/>
    </source>
</evidence>
<feature type="transmembrane region" description="Helical" evidence="10">
    <location>
        <begin position="198"/>
        <end position="224"/>
    </location>
</feature>
<evidence type="ECO:0000256" key="6">
    <source>
        <dbReference type="ARBA" id="ARBA00022807"/>
    </source>
</evidence>
<dbReference type="InterPro" id="IPR027417">
    <property type="entry name" value="P-loop_NTPase"/>
</dbReference>
<keyword evidence="9 10" id="KW-0472">Membrane</keyword>
<dbReference type="PROSITE" id="PS50893">
    <property type="entry name" value="ABC_TRANSPORTER_2"/>
    <property type="match status" value="1"/>
</dbReference>
<keyword evidence="8 10" id="KW-1133">Transmembrane helix</keyword>
<keyword evidence="6" id="KW-0645">Protease</keyword>
<feature type="transmembrane region" description="Helical" evidence="10">
    <location>
        <begin position="159"/>
        <end position="178"/>
    </location>
</feature>
<feature type="domain" description="ABC transporter" evidence="11">
    <location>
        <begin position="474"/>
        <end position="676"/>
    </location>
</feature>
<evidence type="ECO:0000256" key="10">
    <source>
        <dbReference type="SAM" id="Phobius"/>
    </source>
</evidence>